<evidence type="ECO:0000259" key="4">
    <source>
        <dbReference type="Pfam" id="PF00535"/>
    </source>
</evidence>
<evidence type="ECO:0000313" key="6">
    <source>
        <dbReference type="Proteomes" id="UP000306509"/>
    </source>
</evidence>
<gene>
    <name evidence="5" type="primary">epsE_3</name>
    <name evidence="5" type="ORF">DSM106044_04210</name>
</gene>
<dbReference type="Pfam" id="PF00535">
    <property type="entry name" value="Glycos_transf_2"/>
    <property type="match status" value="1"/>
</dbReference>
<dbReference type="Gene3D" id="3.90.550.10">
    <property type="entry name" value="Spore Coat Polysaccharide Biosynthesis Protein SpsA, Chain A"/>
    <property type="match status" value="1"/>
</dbReference>
<dbReference type="SUPFAM" id="SSF53448">
    <property type="entry name" value="Nucleotide-diphospho-sugar transferases"/>
    <property type="match status" value="1"/>
</dbReference>
<name>A0A4U8Q2F0_9FIRM</name>
<proteinExistence type="inferred from homology"/>
<dbReference type="PANTHER" id="PTHR43685">
    <property type="entry name" value="GLYCOSYLTRANSFERASE"/>
    <property type="match status" value="1"/>
</dbReference>
<sequence>MAGDSGDKRGRIKKREQINKYSVLMSVYKKEEPAFLKAAISSMMDQTVLPDQFVLVCDGPLTEALDEVVEHFLEQYPEVFLVVRLKECGGLGPALQTGIKHCRNELIARMDSDDISRNDRCEKQLYIFNKKQVDITGGIIEEFASDMHEISGKRVTPKTSEAILKCAGRRNPFNHVTVMYRKSAVIKAGGYQDFPYFEDYYLWARMLKNGAVGYNIQEPLVYVRTGESMFARRGGMAYAKLAVKFRWYLKKNGISTWMDFLISAGGQVLICILPNGFRKKFYEVILRKTK</sequence>
<comment type="similarity">
    <text evidence="1">Belongs to the glycosyltransferase 2 family.</text>
</comment>
<dbReference type="InterPro" id="IPR029044">
    <property type="entry name" value="Nucleotide-diphossugar_trans"/>
</dbReference>
<feature type="domain" description="Glycosyltransferase 2-like" evidence="4">
    <location>
        <begin position="22"/>
        <end position="155"/>
    </location>
</feature>
<comment type="caution">
    <text evidence="5">The sequence shown here is derived from an EMBL/GenBank/DDBJ whole genome shotgun (WGS) entry which is preliminary data.</text>
</comment>
<evidence type="ECO:0000256" key="1">
    <source>
        <dbReference type="ARBA" id="ARBA00006739"/>
    </source>
</evidence>
<organism evidence="5 6">
    <name type="scientific">Robinsoniella peoriensis</name>
    <dbReference type="NCBI Taxonomy" id="180332"/>
    <lineage>
        <taxon>Bacteria</taxon>
        <taxon>Bacillati</taxon>
        <taxon>Bacillota</taxon>
        <taxon>Clostridia</taxon>
        <taxon>Lachnospirales</taxon>
        <taxon>Lachnospiraceae</taxon>
        <taxon>Robinsoniella</taxon>
    </lineage>
</organism>
<reference evidence="5 6" key="1">
    <citation type="journal article" date="2019" name="Anaerobe">
        <title>Detection of Robinsoniella peoriensis in multiple bone samples of a trauma patient.</title>
        <authorList>
            <person name="Schrottner P."/>
            <person name="Hartwich K."/>
            <person name="Bunk B."/>
            <person name="Schober I."/>
            <person name="Helbig S."/>
            <person name="Rudolph W.W."/>
            <person name="Gunzer F."/>
        </authorList>
    </citation>
    <scope>NUCLEOTIDE SEQUENCE [LARGE SCALE GENOMIC DNA]</scope>
    <source>
        <strain evidence="5 6">DSM 106044</strain>
    </source>
</reference>
<dbReference type="Proteomes" id="UP000306509">
    <property type="component" value="Unassembled WGS sequence"/>
</dbReference>
<protein>
    <submittedName>
        <fullName evidence="5">Putative glycosyltransferase EpsE</fullName>
        <ecNumber evidence="5">2.4.-.-</ecNumber>
    </submittedName>
</protein>
<evidence type="ECO:0000256" key="3">
    <source>
        <dbReference type="ARBA" id="ARBA00022679"/>
    </source>
</evidence>
<dbReference type="InterPro" id="IPR001173">
    <property type="entry name" value="Glyco_trans_2-like"/>
</dbReference>
<dbReference type="PANTHER" id="PTHR43685:SF5">
    <property type="entry name" value="GLYCOSYLTRANSFERASE EPSE-RELATED"/>
    <property type="match status" value="1"/>
</dbReference>
<accession>A0A4U8Q2F0</accession>
<evidence type="ECO:0000256" key="2">
    <source>
        <dbReference type="ARBA" id="ARBA00022676"/>
    </source>
</evidence>
<dbReference type="RefSeq" id="WP_138003587.1">
    <property type="nucleotide sequence ID" value="NZ_QGQD01000079.1"/>
</dbReference>
<evidence type="ECO:0000313" key="5">
    <source>
        <dbReference type="EMBL" id="TLC98880.1"/>
    </source>
</evidence>
<keyword evidence="2 5" id="KW-0328">Glycosyltransferase</keyword>
<keyword evidence="3 5" id="KW-0808">Transferase</keyword>
<dbReference type="AlphaFoldDB" id="A0A4U8Q2F0"/>
<dbReference type="STRING" id="180332.GCA_000797495_02716"/>
<keyword evidence="6" id="KW-1185">Reference proteome</keyword>
<dbReference type="EC" id="2.4.-.-" evidence="5"/>
<dbReference type="InterPro" id="IPR050834">
    <property type="entry name" value="Glycosyltransf_2"/>
</dbReference>
<dbReference type="EMBL" id="QGQD01000079">
    <property type="protein sequence ID" value="TLC98880.1"/>
    <property type="molecule type" value="Genomic_DNA"/>
</dbReference>
<dbReference type="GO" id="GO:0016757">
    <property type="term" value="F:glycosyltransferase activity"/>
    <property type="evidence" value="ECO:0007669"/>
    <property type="project" value="UniProtKB-KW"/>
</dbReference>